<evidence type="ECO:0000313" key="1">
    <source>
        <dbReference type="EMBL" id="CAD9151072.1"/>
    </source>
</evidence>
<reference evidence="1" key="1">
    <citation type="submission" date="2021-01" db="EMBL/GenBank/DDBJ databases">
        <authorList>
            <person name="Corre E."/>
            <person name="Pelletier E."/>
            <person name="Niang G."/>
            <person name="Scheremetjew M."/>
            <person name="Finn R."/>
            <person name="Kale V."/>
            <person name="Holt S."/>
            <person name="Cochrane G."/>
            <person name="Meng A."/>
            <person name="Brown T."/>
            <person name="Cohen L."/>
        </authorList>
    </citation>
    <scope>NUCLEOTIDE SEQUENCE</scope>
    <source>
        <strain evidence="1">OF101</strain>
    </source>
</reference>
<accession>A0A7S1W647</accession>
<gene>
    <name evidence="1" type="ORF">ACAT0790_LOCUS31818</name>
</gene>
<organism evidence="1">
    <name type="scientific">Alexandrium catenella</name>
    <name type="common">Red tide dinoflagellate</name>
    <name type="synonym">Gonyaulax catenella</name>
    <dbReference type="NCBI Taxonomy" id="2925"/>
    <lineage>
        <taxon>Eukaryota</taxon>
        <taxon>Sar</taxon>
        <taxon>Alveolata</taxon>
        <taxon>Dinophyceae</taxon>
        <taxon>Gonyaulacales</taxon>
        <taxon>Pyrocystaceae</taxon>
        <taxon>Alexandrium</taxon>
    </lineage>
</organism>
<dbReference type="AlphaFoldDB" id="A0A7S1W647"/>
<name>A0A7S1W647_ALECA</name>
<protein>
    <submittedName>
        <fullName evidence="1">Uncharacterized protein</fullName>
    </submittedName>
</protein>
<dbReference type="EMBL" id="HBGE01052740">
    <property type="protein sequence ID" value="CAD9151072.1"/>
    <property type="molecule type" value="Transcribed_RNA"/>
</dbReference>
<proteinExistence type="predicted"/>
<sequence length="409" mass="45385">MASFAPPADTRDLSGKFISFCKAKLQHHQSDPLENFVQRWGLNEDAVHRLKELPVELQFDVMNSFAPPQDTRNVSARFISFAKARVQQQEVDPLEAFAKRWGLNEDAMRWLRSMPVDQQSEAMAAFAPTPDTRNTSARFISFAKGKMAQQEVGAMQAASVANVLERFCQSWGLNEDAMARLRDLPPELQQETMCSFAPPPGTRDSSAKFIAFAKVKRLHYEGGEQPPRAKRPRMDTPPEQFAAMPALIAPPVQRPAAADGAEDFVQHWGLNEDALARLIDLPVEVQQEVMASFSPPADTRDVSAKFISFTRAKRTQFEQAGPLQHFAGTWGLNEDAVRELWELPPGLRAEAMGSFAPAPNTRDVSAKFITFARRKRNAAAGVDAGNAFNAFGTAVIVPPRKRPAPQWDA</sequence>